<keyword evidence="3" id="KW-1185">Reference proteome</keyword>
<accession>A0A5J5A7Z2</accession>
<organism evidence="2 3">
    <name type="scientific">Nyssa sinensis</name>
    <dbReference type="NCBI Taxonomy" id="561372"/>
    <lineage>
        <taxon>Eukaryota</taxon>
        <taxon>Viridiplantae</taxon>
        <taxon>Streptophyta</taxon>
        <taxon>Embryophyta</taxon>
        <taxon>Tracheophyta</taxon>
        <taxon>Spermatophyta</taxon>
        <taxon>Magnoliopsida</taxon>
        <taxon>eudicotyledons</taxon>
        <taxon>Gunneridae</taxon>
        <taxon>Pentapetalae</taxon>
        <taxon>asterids</taxon>
        <taxon>Cornales</taxon>
        <taxon>Nyssaceae</taxon>
        <taxon>Nyssa</taxon>
    </lineage>
</organism>
<evidence type="ECO:0000313" key="3">
    <source>
        <dbReference type="Proteomes" id="UP000325577"/>
    </source>
</evidence>
<dbReference type="AlphaFoldDB" id="A0A5J5A7Z2"/>
<name>A0A5J5A7Z2_9ASTE</name>
<gene>
    <name evidence="2" type="ORF">F0562_007406</name>
</gene>
<sequence length="249" mass="28160">MTTEDWVSAALKDDELVVKLLLRLKQHSSHPYASVRLKPPPVGWGHRQPRSKPATRKEVDPTCSPTTPLSWSGGGAGSPSDESCPRSKGYFTNETSTPTTNKRSRRKKSFAELKEEESLLFKERTHLRKEIAMLCVALEKQKMRSENLKRIKLDLLHLQSANKPGATLDKPPQEEISSQPNPMEAFTLEHVPMLPTHAKHEDLLEPKTFKVHKDAETQKRCLIIPDLNMMPLENHGRGTLSRMSCEETV</sequence>
<feature type="region of interest" description="Disordered" evidence="1">
    <location>
        <begin position="32"/>
        <end position="110"/>
    </location>
</feature>
<reference evidence="2 3" key="1">
    <citation type="submission" date="2019-09" db="EMBL/GenBank/DDBJ databases">
        <title>A chromosome-level genome assembly of the Chinese tupelo Nyssa sinensis.</title>
        <authorList>
            <person name="Yang X."/>
            <person name="Kang M."/>
            <person name="Yang Y."/>
            <person name="Xiong H."/>
            <person name="Wang M."/>
            <person name="Zhang Z."/>
            <person name="Wang Z."/>
            <person name="Wu H."/>
            <person name="Ma T."/>
            <person name="Liu J."/>
            <person name="Xi Z."/>
        </authorList>
    </citation>
    <scope>NUCLEOTIDE SEQUENCE [LARGE SCALE GENOMIC DNA]</scope>
    <source>
        <strain evidence="2">J267</strain>
        <tissue evidence="2">Leaf</tissue>
    </source>
</reference>
<dbReference type="EMBL" id="CM018046">
    <property type="protein sequence ID" value="KAA8525541.1"/>
    <property type="molecule type" value="Genomic_DNA"/>
</dbReference>
<dbReference type="PANTHER" id="PTHR35099">
    <property type="entry name" value="OS02G0182700 PROTEIN"/>
    <property type="match status" value="1"/>
</dbReference>
<feature type="compositionally biased region" description="Polar residues" evidence="1">
    <location>
        <begin position="90"/>
        <end position="101"/>
    </location>
</feature>
<proteinExistence type="predicted"/>
<dbReference type="Proteomes" id="UP000325577">
    <property type="component" value="Linkage Group LG3"/>
</dbReference>
<dbReference type="PANTHER" id="PTHR35099:SF2">
    <property type="entry name" value="OS02G0182700 PROTEIN"/>
    <property type="match status" value="1"/>
</dbReference>
<evidence type="ECO:0000313" key="2">
    <source>
        <dbReference type="EMBL" id="KAA8525541.1"/>
    </source>
</evidence>
<protein>
    <submittedName>
        <fullName evidence="2">Uncharacterized protein</fullName>
    </submittedName>
</protein>
<dbReference type="OrthoDB" id="1696863at2759"/>
<evidence type="ECO:0000256" key="1">
    <source>
        <dbReference type="SAM" id="MobiDB-lite"/>
    </source>
</evidence>